<accession>A0A518K2T7</accession>
<dbReference type="EMBL" id="CP036349">
    <property type="protein sequence ID" value="QDV72065.1"/>
    <property type="molecule type" value="Genomic_DNA"/>
</dbReference>
<reference evidence="3 4" key="1">
    <citation type="submission" date="2019-02" db="EMBL/GenBank/DDBJ databases">
        <title>Deep-cultivation of Planctomycetes and their phenomic and genomic characterization uncovers novel biology.</title>
        <authorList>
            <person name="Wiegand S."/>
            <person name="Jogler M."/>
            <person name="Boedeker C."/>
            <person name="Pinto D."/>
            <person name="Vollmers J."/>
            <person name="Rivas-Marin E."/>
            <person name="Kohn T."/>
            <person name="Peeters S.H."/>
            <person name="Heuer A."/>
            <person name="Rast P."/>
            <person name="Oberbeckmann S."/>
            <person name="Bunk B."/>
            <person name="Jeske O."/>
            <person name="Meyerdierks A."/>
            <person name="Storesund J.E."/>
            <person name="Kallscheuer N."/>
            <person name="Luecker S."/>
            <person name="Lage O.M."/>
            <person name="Pohl T."/>
            <person name="Merkel B.J."/>
            <person name="Hornburger P."/>
            <person name="Mueller R.-W."/>
            <person name="Bruemmer F."/>
            <person name="Labrenz M."/>
            <person name="Spormann A.M."/>
            <person name="Op den Camp H."/>
            <person name="Overmann J."/>
            <person name="Amann R."/>
            <person name="Jetten M.S.M."/>
            <person name="Mascher T."/>
            <person name="Medema M.H."/>
            <person name="Devos D.P."/>
            <person name="Kaster A.-K."/>
            <person name="Ovreas L."/>
            <person name="Rohde M."/>
            <person name="Galperin M.Y."/>
            <person name="Jogler C."/>
        </authorList>
    </citation>
    <scope>NUCLEOTIDE SEQUENCE [LARGE SCALE GENOMIC DNA]</scope>
    <source>
        <strain evidence="3 4">Spa11</strain>
    </source>
</reference>
<feature type="chain" id="PRO_5022158323" description="3-keto-alpha-glucoside-1,2-lyase/3-keto-2-hydroxy-glucal hydratase domain-containing protein" evidence="1">
    <location>
        <begin position="21"/>
        <end position="268"/>
    </location>
</feature>
<feature type="domain" description="3-keto-alpha-glucoside-1,2-lyase/3-keto-2-hydroxy-glucal hydratase" evidence="2">
    <location>
        <begin position="49"/>
        <end position="235"/>
    </location>
</feature>
<keyword evidence="1" id="KW-0732">Signal</keyword>
<dbReference type="RefSeq" id="WP_145105672.1">
    <property type="nucleotide sequence ID" value="NZ_CP036349.1"/>
</dbReference>
<keyword evidence="4" id="KW-1185">Reference proteome</keyword>
<dbReference type="Gene3D" id="2.60.120.560">
    <property type="entry name" value="Exo-inulinase, domain 1"/>
    <property type="match status" value="1"/>
</dbReference>
<dbReference type="GO" id="GO:0016787">
    <property type="term" value="F:hydrolase activity"/>
    <property type="evidence" value="ECO:0007669"/>
    <property type="project" value="InterPro"/>
</dbReference>
<evidence type="ECO:0000256" key="1">
    <source>
        <dbReference type="SAM" id="SignalP"/>
    </source>
</evidence>
<dbReference type="InterPro" id="IPR010496">
    <property type="entry name" value="AL/BT2_dom"/>
</dbReference>
<feature type="signal peptide" evidence="1">
    <location>
        <begin position="1"/>
        <end position="20"/>
    </location>
</feature>
<dbReference type="Proteomes" id="UP000316426">
    <property type="component" value="Chromosome"/>
</dbReference>
<evidence type="ECO:0000313" key="4">
    <source>
        <dbReference type="Proteomes" id="UP000316426"/>
    </source>
</evidence>
<evidence type="ECO:0000313" key="3">
    <source>
        <dbReference type="EMBL" id="QDV72065.1"/>
    </source>
</evidence>
<dbReference type="Pfam" id="PF06439">
    <property type="entry name" value="3keto-disac_hyd"/>
    <property type="match status" value="1"/>
</dbReference>
<proteinExistence type="predicted"/>
<gene>
    <name evidence="3" type="ORF">Spa11_02350</name>
</gene>
<dbReference type="KEGG" id="bmei:Spa11_02350"/>
<protein>
    <recommendedName>
        <fullName evidence="2">3-keto-alpha-glucoside-1,2-lyase/3-keto-2-hydroxy-glucal hydratase domain-containing protein</fullName>
    </recommendedName>
</protein>
<evidence type="ECO:0000259" key="2">
    <source>
        <dbReference type="Pfam" id="PF06439"/>
    </source>
</evidence>
<sequence length="268" mass="29571" precursor="true">MTRLVALLALVGPLVSVGSAQVEFLPGMEWQEPPVVTPGDEPGAPPSDAVVLFGGEDLSAWENGENWPVKDGIAFAGKGYITTKEKFGDCQLHVEWSAPENVKGDGQGRGNSGIFLMGRYELQVLDSFENPTYFEGQAASVYKQTPPLANAMRKPGEWNTYDIFWTCPRFNSSNQLVEPAYITVVHNGVLVQNHFPLRGDTPWARPPRYVNIGPKGPIAIQDHGNPVRFRNIWVREIKPAVGEQREPMVIDHGTGETKTFAELDAEEN</sequence>
<organism evidence="3 4">
    <name type="scientific">Botrimarina mediterranea</name>
    <dbReference type="NCBI Taxonomy" id="2528022"/>
    <lineage>
        <taxon>Bacteria</taxon>
        <taxon>Pseudomonadati</taxon>
        <taxon>Planctomycetota</taxon>
        <taxon>Planctomycetia</taxon>
        <taxon>Pirellulales</taxon>
        <taxon>Lacipirellulaceae</taxon>
        <taxon>Botrimarina</taxon>
    </lineage>
</organism>
<dbReference type="AlphaFoldDB" id="A0A518K2T7"/>
<name>A0A518K2T7_9BACT</name>